<evidence type="ECO:0000313" key="2">
    <source>
        <dbReference type="Proteomes" id="UP000238327"/>
    </source>
</evidence>
<accession>A0A2R3QSY6</accession>
<dbReference type="EMBL" id="CP027657">
    <property type="protein sequence ID" value="AVO54802.1"/>
    <property type="molecule type" value="Genomic_DNA"/>
</dbReference>
<reference evidence="1 2" key="1">
    <citation type="submission" date="2018-03" db="EMBL/GenBank/DDBJ databases">
        <title>Complete genome sequence and methylome analysis of Pseudomonas mendocina NEB 698.</title>
        <authorList>
            <person name="Morgan R.D."/>
        </authorList>
    </citation>
    <scope>NUCLEOTIDE SEQUENCE [LARGE SCALE GENOMIC DNA]</scope>
    <source>
        <strain evidence="1 2">NEB698</strain>
    </source>
</reference>
<evidence type="ECO:0000313" key="1">
    <source>
        <dbReference type="EMBL" id="AVO54802.1"/>
    </source>
</evidence>
<proteinExistence type="predicted"/>
<name>A0A2R3QSY6_ECTME</name>
<protein>
    <submittedName>
        <fullName evidence="1">Uncharacterized protein</fullName>
    </submittedName>
</protein>
<sequence length="83" mass="8798">MQVNQKKKQSQGTPEKVVIPAQAGTQNLRASWAPAFAGVTINDIFRTSRKHRGVAAILGLFNVGTPISQTTPNAPSGGRVESL</sequence>
<gene>
    <name evidence="1" type="ORF">C7A17_19225</name>
</gene>
<dbReference type="AlphaFoldDB" id="A0A2R3QSY6"/>
<organism evidence="1 2">
    <name type="scientific">Ectopseudomonas mendocina</name>
    <name type="common">Pseudomonas mendocina</name>
    <dbReference type="NCBI Taxonomy" id="300"/>
    <lineage>
        <taxon>Bacteria</taxon>
        <taxon>Pseudomonadati</taxon>
        <taxon>Pseudomonadota</taxon>
        <taxon>Gammaproteobacteria</taxon>
        <taxon>Pseudomonadales</taxon>
        <taxon>Pseudomonadaceae</taxon>
        <taxon>Ectopseudomonas</taxon>
    </lineage>
</organism>
<dbReference type="Proteomes" id="UP000238327">
    <property type="component" value="Chromosome"/>
</dbReference>